<gene>
    <name evidence="2" type="ORF">ACFQKB_00530</name>
</gene>
<name>A0ABW2CCN6_9ACTN</name>
<comment type="caution">
    <text evidence="2">The sequence shown here is derived from an EMBL/GenBank/DDBJ whole genome shotgun (WGS) entry which is preliminary data.</text>
</comment>
<sequence length="127" mass="14127">MTPKEVKFRASQIRKSGDLVNDAVNLWSNAPLILDGATLPVNCFGKIGEELGLRDEYERSRAKTILELNDGTDILIQNREAVYTAADRYEGAERRAVEAVSGVPRHRPEVADDGSDYESKYGWARDG</sequence>
<accession>A0ABW2CCN6</accession>
<feature type="region of interest" description="Disordered" evidence="1">
    <location>
        <begin position="105"/>
        <end position="127"/>
    </location>
</feature>
<evidence type="ECO:0000313" key="2">
    <source>
        <dbReference type="EMBL" id="MFC6878240.1"/>
    </source>
</evidence>
<organism evidence="2 3">
    <name type="scientific">Actinomadura yumaensis</name>
    <dbReference type="NCBI Taxonomy" id="111807"/>
    <lineage>
        <taxon>Bacteria</taxon>
        <taxon>Bacillati</taxon>
        <taxon>Actinomycetota</taxon>
        <taxon>Actinomycetes</taxon>
        <taxon>Streptosporangiales</taxon>
        <taxon>Thermomonosporaceae</taxon>
        <taxon>Actinomadura</taxon>
    </lineage>
</organism>
<proteinExistence type="predicted"/>
<dbReference type="Proteomes" id="UP001596380">
    <property type="component" value="Unassembled WGS sequence"/>
</dbReference>
<protein>
    <submittedName>
        <fullName evidence="2">Uncharacterized protein</fullName>
    </submittedName>
</protein>
<dbReference type="RefSeq" id="WP_160820110.1">
    <property type="nucleotide sequence ID" value="NZ_JBHSXE010000001.1"/>
</dbReference>
<keyword evidence="3" id="KW-1185">Reference proteome</keyword>
<feature type="compositionally biased region" description="Basic and acidic residues" evidence="1">
    <location>
        <begin position="117"/>
        <end position="127"/>
    </location>
</feature>
<evidence type="ECO:0000256" key="1">
    <source>
        <dbReference type="SAM" id="MobiDB-lite"/>
    </source>
</evidence>
<dbReference type="EMBL" id="JBHSXS010000001">
    <property type="protein sequence ID" value="MFC6878240.1"/>
    <property type="molecule type" value="Genomic_DNA"/>
</dbReference>
<reference evidence="3" key="1">
    <citation type="journal article" date="2019" name="Int. J. Syst. Evol. Microbiol.">
        <title>The Global Catalogue of Microorganisms (GCM) 10K type strain sequencing project: providing services to taxonomists for standard genome sequencing and annotation.</title>
        <authorList>
            <consortium name="The Broad Institute Genomics Platform"/>
            <consortium name="The Broad Institute Genome Sequencing Center for Infectious Disease"/>
            <person name="Wu L."/>
            <person name="Ma J."/>
        </authorList>
    </citation>
    <scope>NUCLEOTIDE SEQUENCE [LARGE SCALE GENOMIC DNA]</scope>
    <source>
        <strain evidence="3">JCM 3369</strain>
    </source>
</reference>
<evidence type="ECO:0000313" key="3">
    <source>
        <dbReference type="Proteomes" id="UP001596380"/>
    </source>
</evidence>